<keyword evidence="6 8" id="KW-1133">Transmembrane helix</keyword>
<dbReference type="CDD" id="cd06550">
    <property type="entry name" value="TM_ABC_iron-siderophores_like"/>
    <property type="match status" value="1"/>
</dbReference>
<dbReference type="GO" id="GO:0005886">
    <property type="term" value="C:plasma membrane"/>
    <property type="evidence" value="ECO:0007669"/>
    <property type="project" value="UniProtKB-SubCell"/>
</dbReference>
<comment type="similarity">
    <text evidence="2">Belongs to the binding-protein-dependent transport system permease family. FecCD subfamily.</text>
</comment>
<evidence type="ECO:0000256" key="5">
    <source>
        <dbReference type="ARBA" id="ARBA00022692"/>
    </source>
</evidence>
<dbReference type="Pfam" id="PF01032">
    <property type="entry name" value="FecCD"/>
    <property type="match status" value="1"/>
</dbReference>
<dbReference type="eggNOG" id="COG0609">
    <property type="taxonomic scope" value="Bacteria"/>
</dbReference>
<evidence type="ECO:0000256" key="4">
    <source>
        <dbReference type="ARBA" id="ARBA00022475"/>
    </source>
</evidence>
<feature type="transmembrane region" description="Helical" evidence="8">
    <location>
        <begin position="293"/>
        <end position="312"/>
    </location>
</feature>
<dbReference type="PANTHER" id="PTHR30472:SF25">
    <property type="entry name" value="ABC TRANSPORTER PERMEASE PROTEIN MJ0876-RELATED"/>
    <property type="match status" value="1"/>
</dbReference>
<feature type="transmembrane region" description="Helical" evidence="8">
    <location>
        <begin position="265"/>
        <end position="287"/>
    </location>
</feature>
<feature type="transmembrane region" description="Helical" evidence="8">
    <location>
        <begin position="174"/>
        <end position="194"/>
    </location>
</feature>
<evidence type="ECO:0000256" key="1">
    <source>
        <dbReference type="ARBA" id="ARBA00004651"/>
    </source>
</evidence>
<dbReference type="GO" id="GO:0022857">
    <property type="term" value="F:transmembrane transporter activity"/>
    <property type="evidence" value="ECO:0007669"/>
    <property type="project" value="InterPro"/>
</dbReference>
<organism evidence="9 10">
    <name type="scientific">Sulfuricurvum kujiense (strain ATCC BAA-921 / DSM 16994 / JCM 11577 / YK-1)</name>
    <dbReference type="NCBI Taxonomy" id="709032"/>
    <lineage>
        <taxon>Bacteria</taxon>
        <taxon>Pseudomonadati</taxon>
        <taxon>Campylobacterota</taxon>
        <taxon>Epsilonproteobacteria</taxon>
        <taxon>Campylobacterales</taxon>
        <taxon>Sulfurimonadaceae</taxon>
        <taxon>Sulfuricurvum</taxon>
    </lineage>
</organism>
<sequence>MMKYVSFVLALAVLVIAPFFGEIAVDVQEIFNPESSSSMLFWEIRFPRVIVAFCSGAILSLAGLVFQSIFRNPLTTPFTLGVASGATLGTALAIVFLGGLLFWQYALSFIGALLTVIVLFLLSRSLKSAQTLSLLLVGIALSFFYSAALMVLYYLSDFEQSYSIVRFTMGSLNIVGFDTAYPIVIASLLFLFAIHWQRQPLRLLLTSLDFAFLKGLHVTRLVMTLLLITSMAVAVCVSVVGPIGFVGLIVPHIIKLLYRSSSDTLIFPTFFYGGIFLVACDLIARNLGAASDIPIGVVTSFLGGPFFIYLILHRHKGSR</sequence>
<reference evidence="9 10" key="1">
    <citation type="journal article" date="2012" name="Stand. Genomic Sci.">
        <title>Complete genome sequence of the sulfur compounds oxidizing chemolithoautotroph Sulfuricurvum kujiense type strain (YK-1(T)).</title>
        <authorList>
            <person name="Han C."/>
            <person name="Kotsyurbenko O."/>
            <person name="Chertkov O."/>
            <person name="Held B."/>
            <person name="Lapidus A."/>
            <person name="Nolan M."/>
            <person name="Lucas S."/>
            <person name="Hammon N."/>
            <person name="Deshpande S."/>
            <person name="Cheng J.F."/>
            <person name="Tapia R."/>
            <person name="Goodwin L.A."/>
            <person name="Pitluck S."/>
            <person name="Liolios K."/>
            <person name="Pagani I."/>
            <person name="Ivanova N."/>
            <person name="Mavromatis K."/>
            <person name="Mikhailova N."/>
            <person name="Pati A."/>
            <person name="Chen A."/>
            <person name="Palaniappan K."/>
            <person name="Land M."/>
            <person name="Hauser L."/>
            <person name="Chang Y.J."/>
            <person name="Jeffries C.D."/>
            <person name="Brambilla E.M."/>
            <person name="Rohde M."/>
            <person name="Spring S."/>
            <person name="Sikorski J."/>
            <person name="Goker M."/>
            <person name="Woyke T."/>
            <person name="Bristow J."/>
            <person name="Eisen J.A."/>
            <person name="Markowitz V."/>
            <person name="Hugenholtz P."/>
            <person name="Kyrpides N.C."/>
            <person name="Klenk H.P."/>
            <person name="Detter J.C."/>
        </authorList>
    </citation>
    <scope>NUCLEOTIDE SEQUENCE [LARGE SCALE GENOMIC DNA]</scope>
    <source>
        <strain evidence="10">ATCC BAA-921 / DSM 16994 / JCM 11577 / YK-1</strain>
    </source>
</reference>
<keyword evidence="5 8" id="KW-0812">Transmembrane</keyword>
<keyword evidence="3" id="KW-0813">Transport</keyword>
<gene>
    <name evidence="9" type="ordered locus">Sulku_0030</name>
</gene>
<evidence type="ECO:0000256" key="3">
    <source>
        <dbReference type="ARBA" id="ARBA00022448"/>
    </source>
</evidence>
<dbReference type="EMBL" id="CP002355">
    <property type="protein sequence ID" value="ADR32698.1"/>
    <property type="molecule type" value="Genomic_DNA"/>
</dbReference>
<keyword evidence="4" id="KW-1003">Cell membrane</keyword>
<evidence type="ECO:0000256" key="6">
    <source>
        <dbReference type="ARBA" id="ARBA00022989"/>
    </source>
</evidence>
<dbReference type="InterPro" id="IPR037294">
    <property type="entry name" value="ABC_BtuC-like"/>
</dbReference>
<feature type="transmembrane region" description="Helical" evidence="8">
    <location>
        <begin position="225"/>
        <end position="253"/>
    </location>
</feature>
<accession>E4TW82</accession>
<keyword evidence="10" id="KW-1185">Reference proteome</keyword>
<comment type="subcellular location">
    <subcellularLocation>
        <location evidence="1">Cell membrane</location>
        <topology evidence="1">Multi-pass membrane protein</topology>
    </subcellularLocation>
</comment>
<keyword evidence="7 8" id="KW-0472">Membrane</keyword>
<dbReference type="Gene3D" id="1.10.3470.10">
    <property type="entry name" value="ABC transporter involved in vitamin B12 uptake, BtuC"/>
    <property type="match status" value="1"/>
</dbReference>
<dbReference type="HOGENOM" id="CLU_013016_0_0_7"/>
<feature type="transmembrane region" description="Helical" evidence="8">
    <location>
        <begin position="78"/>
        <end position="96"/>
    </location>
</feature>
<dbReference type="RefSeq" id="WP_013458895.1">
    <property type="nucleotide sequence ID" value="NC_014762.1"/>
</dbReference>
<name>E4TW82_SULKY</name>
<dbReference type="STRING" id="709032.Sulku_0030"/>
<dbReference type="InterPro" id="IPR000522">
    <property type="entry name" value="ABC_transptr_permease_BtuC"/>
</dbReference>
<evidence type="ECO:0000256" key="8">
    <source>
        <dbReference type="SAM" id="Phobius"/>
    </source>
</evidence>
<dbReference type="KEGG" id="sku:Sulku_0030"/>
<proteinExistence type="inferred from homology"/>
<dbReference type="GO" id="GO:0033214">
    <property type="term" value="P:siderophore-iron import into cell"/>
    <property type="evidence" value="ECO:0007669"/>
    <property type="project" value="TreeGrafter"/>
</dbReference>
<feature type="transmembrane region" description="Helical" evidence="8">
    <location>
        <begin position="45"/>
        <end position="66"/>
    </location>
</feature>
<evidence type="ECO:0000256" key="2">
    <source>
        <dbReference type="ARBA" id="ARBA00007935"/>
    </source>
</evidence>
<feature type="transmembrane region" description="Helical" evidence="8">
    <location>
        <begin position="102"/>
        <end position="122"/>
    </location>
</feature>
<dbReference type="PANTHER" id="PTHR30472">
    <property type="entry name" value="FERRIC ENTEROBACTIN TRANSPORT SYSTEM PERMEASE PROTEIN"/>
    <property type="match status" value="1"/>
</dbReference>
<evidence type="ECO:0000313" key="10">
    <source>
        <dbReference type="Proteomes" id="UP000008721"/>
    </source>
</evidence>
<dbReference type="Proteomes" id="UP000008721">
    <property type="component" value="Chromosome"/>
</dbReference>
<evidence type="ECO:0000313" key="9">
    <source>
        <dbReference type="EMBL" id="ADR32698.1"/>
    </source>
</evidence>
<evidence type="ECO:0000256" key="7">
    <source>
        <dbReference type="ARBA" id="ARBA00023136"/>
    </source>
</evidence>
<feature type="transmembrane region" description="Helical" evidence="8">
    <location>
        <begin position="134"/>
        <end position="154"/>
    </location>
</feature>
<feature type="transmembrane region" description="Helical" evidence="8">
    <location>
        <begin position="201"/>
        <end position="219"/>
    </location>
</feature>
<dbReference type="AlphaFoldDB" id="E4TW82"/>
<protein>
    <submittedName>
        <fullName evidence="9">Transport system permease protein</fullName>
    </submittedName>
</protein>
<dbReference type="SUPFAM" id="SSF81345">
    <property type="entry name" value="ABC transporter involved in vitamin B12 uptake, BtuC"/>
    <property type="match status" value="1"/>
</dbReference>